<reference evidence="1 2" key="1">
    <citation type="journal article" date="2011" name="PLoS Pathog.">
        <title>Endophytic Life Strategies Decoded by Genome and Transcriptome Analyses of the Mutualistic Root Symbiont Piriformospora indica.</title>
        <authorList>
            <person name="Zuccaro A."/>
            <person name="Lahrmann U."/>
            <person name="Guldener U."/>
            <person name="Langen G."/>
            <person name="Pfiffi S."/>
            <person name="Biedenkopf D."/>
            <person name="Wong P."/>
            <person name="Samans B."/>
            <person name="Grimm C."/>
            <person name="Basiewicz M."/>
            <person name="Murat C."/>
            <person name="Martin F."/>
            <person name="Kogel K.H."/>
        </authorList>
    </citation>
    <scope>NUCLEOTIDE SEQUENCE [LARGE SCALE GENOMIC DNA]</scope>
    <source>
        <strain evidence="1 2">DSM 11827</strain>
    </source>
</reference>
<evidence type="ECO:0000313" key="2">
    <source>
        <dbReference type="Proteomes" id="UP000007148"/>
    </source>
</evidence>
<dbReference type="Gene3D" id="3.80.10.10">
    <property type="entry name" value="Ribonuclease Inhibitor"/>
    <property type="match status" value="1"/>
</dbReference>
<dbReference type="HOGENOM" id="CLU_641102_0_0_1"/>
<evidence type="ECO:0000313" key="1">
    <source>
        <dbReference type="EMBL" id="CCA74477.1"/>
    </source>
</evidence>
<dbReference type="SUPFAM" id="SSF52047">
    <property type="entry name" value="RNI-like"/>
    <property type="match status" value="1"/>
</dbReference>
<comment type="caution">
    <text evidence="1">The sequence shown here is derived from an EMBL/GenBank/DDBJ whole genome shotgun (WGS) entry which is preliminary data.</text>
</comment>
<proteinExistence type="predicted"/>
<dbReference type="Proteomes" id="UP000007148">
    <property type="component" value="Unassembled WGS sequence"/>
</dbReference>
<accession>G4TT34</accession>
<gene>
    <name evidence="1" type="ORF">PIIN_08430</name>
</gene>
<name>G4TT34_SERID</name>
<sequence length="428" mass="48561">MAKLLERWHEPMHGLDRGGVQVLSMTKWFSTAPRALDLYLVAESGHCLPFDLPYELLYEIFKQTLPEVEDNRHLESDPLLYAGYSPRPAHPAALQAECLRILTICKALNRIIEEFLYTNVYLRSNPICLDRFVSSAACPPSYTSASGHPRGEYTRRIRMERLERVNSITTLNLIRLKEVCPNLTALSMLGRLGLSGSPGPDIWLKGVTSLEWGDIELNSIVHRYLSGGVDTLQSLSLRGACGGTFNGTLEFNRLTKLSMVFYSAPLPKFSELRTPILEWLRLDIQYRAKDGALSEFLTNNGRNLTFLCIDNVRNFYSTGKLVETFAACPRLETYMENLVINTSDLDPTRISSKHNRLRRLVVVINPSSPGRWLVPYSHIFTTDSFPALQSLILLISNRLGYILGKNIFAVQQDIQKMFPHLNVETKMY</sequence>
<dbReference type="InterPro" id="IPR032675">
    <property type="entry name" value="LRR_dom_sf"/>
</dbReference>
<dbReference type="InParanoid" id="G4TT34"/>
<protein>
    <submittedName>
        <fullName evidence="1">Uncharacterized protein</fullName>
    </submittedName>
</protein>
<organism evidence="1 2">
    <name type="scientific">Serendipita indica (strain DSM 11827)</name>
    <name type="common">Root endophyte fungus</name>
    <name type="synonym">Piriformospora indica</name>
    <dbReference type="NCBI Taxonomy" id="1109443"/>
    <lineage>
        <taxon>Eukaryota</taxon>
        <taxon>Fungi</taxon>
        <taxon>Dikarya</taxon>
        <taxon>Basidiomycota</taxon>
        <taxon>Agaricomycotina</taxon>
        <taxon>Agaricomycetes</taxon>
        <taxon>Sebacinales</taxon>
        <taxon>Serendipitaceae</taxon>
        <taxon>Serendipita</taxon>
    </lineage>
</organism>
<dbReference type="AlphaFoldDB" id="G4TT34"/>
<dbReference type="EMBL" id="CAFZ01000317">
    <property type="protein sequence ID" value="CCA74477.1"/>
    <property type="molecule type" value="Genomic_DNA"/>
</dbReference>
<keyword evidence="2" id="KW-1185">Reference proteome</keyword>